<dbReference type="InterPro" id="IPR001179">
    <property type="entry name" value="PPIase_FKBP_dom"/>
</dbReference>
<dbReference type="EC" id="5.2.1.8" evidence="7"/>
<evidence type="ECO:0000256" key="6">
    <source>
        <dbReference type="PROSITE-ProRule" id="PRU00277"/>
    </source>
</evidence>
<gene>
    <name evidence="10" type="ORF">BTO11_01700</name>
</gene>
<evidence type="ECO:0000256" key="2">
    <source>
        <dbReference type="ARBA" id="ARBA00006577"/>
    </source>
</evidence>
<evidence type="ECO:0000256" key="5">
    <source>
        <dbReference type="ARBA" id="ARBA00023235"/>
    </source>
</evidence>
<feature type="chain" id="PRO_5015393786" description="Peptidyl-prolyl cis-trans isomerase" evidence="8">
    <location>
        <begin position="24"/>
        <end position="241"/>
    </location>
</feature>
<keyword evidence="3 8" id="KW-0732">Signal</keyword>
<dbReference type="PROSITE" id="PS50059">
    <property type="entry name" value="FKBP_PPIASE"/>
    <property type="match status" value="1"/>
</dbReference>
<dbReference type="Gene3D" id="1.10.287.460">
    <property type="entry name" value="Peptidyl-prolyl cis-trans isomerase, FKBP-type, N-terminal domain"/>
    <property type="match status" value="1"/>
</dbReference>
<proteinExistence type="inferred from homology"/>
<sequence>MRKAIKLSVIAAAISLISACGNAEQKTVELNTDLDKQSYALGASMGRYLNDNLSKNAEIGIVLDQEKLLGGIRDALAENVQLTEDEIKTVMIALEAEVNKRREDKQKELTAAAKGVGETFLAENAKKEGVTVTESGLQFEVLTASEGAKPAATDTVTVHYHGTFLDGSVFDSSVERGEPATFGLNQVIAGWTEGLQHMTVGSKYKFYIPYDLAYGERGRSSIPGYSTLVFEVELLSIAETK</sequence>
<dbReference type="GO" id="GO:0006457">
    <property type="term" value="P:protein folding"/>
    <property type="evidence" value="ECO:0007669"/>
    <property type="project" value="InterPro"/>
</dbReference>
<dbReference type="OrthoDB" id="9814548at2"/>
<keyword evidence="4 6" id="KW-0697">Rotamase</keyword>
<dbReference type="PANTHER" id="PTHR43811:SF23">
    <property type="entry name" value="FKBP-TYPE 22 KDA PEPTIDYL-PROLYL CIS-TRANS ISOMERASE"/>
    <property type="match status" value="1"/>
</dbReference>
<dbReference type="Proteomes" id="UP000239007">
    <property type="component" value="Unassembled WGS sequence"/>
</dbReference>
<keyword evidence="11" id="KW-1185">Reference proteome</keyword>
<evidence type="ECO:0000256" key="4">
    <source>
        <dbReference type="ARBA" id="ARBA00023110"/>
    </source>
</evidence>
<dbReference type="PROSITE" id="PS51257">
    <property type="entry name" value="PROKAR_LIPOPROTEIN"/>
    <property type="match status" value="1"/>
</dbReference>
<dbReference type="InterPro" id="IPR046357">
    <property type="entry name" value="PPIase_dom_sf"/>
</dbReference>
<reference evidence="10 11" key="1">
    <citation type="submission" date="2016-12" db="EMBL/GenBank/DDBJ databases">
        <title>Diversity of luminous bacteria.</title>
        <authorList>
            <person name="Yoshizawa S."/>
            <person name="Kogure K."/>
        </authorList>
    </citation>
    <scope>NUCLEOTIDE SEQUENCE [LARGE SCALE GENOMIC DNA]</scope>
    <source>
        <strain evidence="10 11">SA4-48</strain>
    </source>
</reference>
<comment type="similarity">
    <text evidence="2 7">Belongs to the FKBP-type PPIase family.</text>
</comment>
<evidence type="ECO:0000256" key="1">
    <source>
        <dbReference type="ARBA" id="ARBA00000971"/>
    </source>
</evidence>
<dbReference type="Pfam" id="PF01346">
    <property type="entry name" value="FKBP_N"/>
    <property type="match status" value="1"/>
</dbReference>
<dbReference type="InterPro" id="IPR000774">
    <property type="entry name" value="PPIase_FKBP_N"/>
</dbReference>
<dbReference type="EMBL" id="MSCH01000003">
    <property type="protein sequence ID" value="PQJ52486.1"/>
    <property type="molecule type" value="Genomic_DNA"/>
</dbReference>
<dbReference type="RefSeq" id="WP_105050946.1">
    <property type="nucleotide sequence ID" value="NZ_BMYG01000004.1"/>
</dbReference>
<dbReference type="SUPFAM" id="SSF54534">
    <property type="entry name" value="FKBP-like"/>
    <property type="match status" value="1"/>
</dbReference>
<dbReference type="InterPro" id="IPR036944">
    <property type="entry name" value="PPIase_FKBP_N_sf"/>
</dbReference>
<evidence type="ECO:0000256" key="8">
    <source>
        <dbReference type="SAM" id="SignalP"/>
    </source>
</evidence>
<accession>A0A2S7UR83</accession>
<feature type="domain" description="PPIase FKBP-type" evidence="9">
    <location>
        <begin position="153"/>
        <end position="238"/>
    </location>
</feature>
<dbReference type="AlphaFoldDB" id="A0A2S7UR83"/>
<dbReference type="GO" id="GO:0003755">
    <property type="term" value="F:peptidyl-prolyl cis-trans isomerase activity"/>
    <property type="evidence" value="ECO:0007669"/>
    <property type="project" value="UniProtKB-UniRule"/>
</dbReference>
<organism evidence="10 11">
    <name type="scientific">Psychrosphaera saromensis</name>
    <dbReference type="NCBI Taxonomy" id="716813"/>
    <lineage>
        <taxon>Bacteria</taxon>
        <taxon>Pseudomonadati</taxon>
        <taxon>Pseudomonadota</taxon>
        <taxon>Gammaproteobacteria</taxon>
        <taxon>Alteromonadales</taxon>
        <taxon>Pseudoalteromonadaceae</taxon>
        <taxon>Psychrosphaera</taxon>
    </lineage>
</organism>
<name>A0A2S7UR83_9GAMM</name>
<comment type="caution">
    <text evidence="10">The sequence shown here is derived from an EMBL/GenBank/DDBJ whole genome shotgun (WGS) entry which is preliminary data.</text>
</comment>
<evidence type="ECO:0000259" key="9">
    <source>
        <dbReference type="PROSITE" id="PS50059"/>
    </source>
</evidence>
<evidence type="ECO:0000313" key="10">
    <source>
        <dbReference type="EMBL" id="PQJ52486.1"/>
    </source>
</evidence>
<evidence type="ECO:0000256" key="3">
    <source>
        <dbReference type="ARBA" id="ARBA00022729"/>
    </source>
</evidence>
<keyword evidence="5 6" id="KW-0413">Isomerase</keyword>
<dbReference type="Pfam" id="PF00254">
    <property type="entry name" value="FKBP_C"/>
    <property type="match status" value="1"/>
</dbReference>
<dbReference type="Gene3D" id="3.10.50.40">
    <property type="match status" value="1"/>
</dbReference>
<protein>
    <recommendedName>
        <fullName evidence="7">Peptidyl-prolyl cis-trans isomerase</fullName>
        <ecNumber evidence="7">5.2.1.8</ecNumber>
    </recommendedName>
</protein>
<comment type="catalytic activity">
    <reaction evidence="1 6 7">
        <text>[protein]-peptidylproline (omega=180) = [protein]-peptidylproline (omega=0)</text>
        <dbReference type="Rhea" id="RHEA:16237"/>
        <dbReference type="Rhea" id="RHEA-COMP:10747"/>
        <dbReference type="Rhea" id="RHEA-COMP:10748"/>
        <dbReference type="ChEBI" id="CHEBI:83833"/>
        <dbReference type="ChEBI" id="CHEBI:83834"/>
        <dbReference type="EC" id="5.2.1.8"/>
    </reaction>
</comment>
<dbReference type="PANTHER" id="PTHR43811">
    <property type="entry name" value="FKBP-TYPE PEPTIDYL-PROLYL CIS-TRANS ISOMERASE FKPA"/>
    <property type="match status" value="1"/>
</dbReference>
<evidence type="ECO:0000256" key="7">
    <source>
        <dbReference type="RuleBase" id="RU003915"/>
    </source>
</evidence>
<dbReference type="FunFam" id="3.10.50.40:FF:000045">
    <property type="entry name" value="Peptidyl-prolyl cis-trans isomerase"/>
    <property type="match status" value="1"/>
</dbReference>
<evidence type="ECO:0000313" key="11">
    <source>
        <dbReference type="Proteomes" id="UP000239007"/>
    </source>
</evidence>
<feature type="signal peptide" evidence="8">
    <location>
        <begin position="1"/>
        <end position="23"/>
    </location>
</feature>